<dbReference type="Proteomes" id="UP000823749">
    <property type="component" value="Chromosome 12"/>
</dbReference>
<evidence type="ECO:0000256" key="2">
    <source>
        <dbReference type="ARBA" id="ARBA00022734"/>
    </source>
</evidence>
<dbReference type="InterPro" id="IPR036404">
    <property type="entry name" value="Jacalin-like_lectin_dom_sf"/>
</dbReference>
<keyword evidence="2" id="KW-0430">Lectin</keyword>
<evidence type="ECO:0000313" key="5">
    <source>
        <dbReference type="EMBL" id="KAG5520548.1"/>
    </source>
</evidence>
<sequence length="454" mass="52000">MEINWESLMYVVLAVGSEIWTARQPIVEDVVHRIFDALWGFASQGLRILWRLIAAPVLLDQGQAVVDLQKIEEELKTQIKGVEAENEVLKEKNGAMEKQVVDLQKMEEVLKTKVKEVEAENEMLSKRNEKVVHLQKREEELKEEIKELKTESKELKLESKEVKKEIKEVEAEKEVMRKRNEVSEKKVGDLLKIEEELKIEIKELKTELRELKKEIKEVEAKNEVLRNKNEVLRNRNEVMEKKVVDLQKIEEQLKTEKNNINEVAAKNEVLLKNYINDAVAKNEVLRKRNEELDKKVVDLQMTEEELKKKIEEVGAEDKVLRENNEAMEKKFFLLQVPLSGQCQGISDGQSLSLTFEAKLSFSFLQLCIDSSVEQLLSISLTYGDISGMRLITLLSFYSNRARYGPYGTGFGSTVSIPIEGSVLAGFHGRAGLYLDSFGVLVAPKVLSSSHKFVL</sequence>
<proteinExistence type="inferred from homology"/>
<evidence type="ECO:0000256" key="3">
    <source>
        <dbReference type="SAM" id="Coils"/>
    </source>
</evidence>
<dbReference type="SUPFAM" id="SSF51101">
    <property type="entry name" value="Mannose-binding lectins"/>
    <property type="match status" value="1"/>
</dbReference>
<evidence type="ECO:0000259" key="4">
    <source>
        <dbReference type="PROSITE" id="PS51752"/>
    </source>
</evidence>
<dbReference type="InterPro" id="IPR001229">
    <property type="entry name" value="Jacalin-like_lectin_dom"/>
</dbReference>
<keyword evidence="6" id="KW-1185">Reference proteome</keyword>
<dbReference type="PROSITE" id="PS51752">
    <property type="entry name" value="JACALIN_LECTIN"/>
    <property type="match status" value="1"/>
</dbReference>
<gene>
    <name evidence="5" type="ORF">RHGRI_033206</name>
</gene>
<dbReference type="Pfam" id="PF01419">
    <property type="entry name" value="Jacalin"/>
    <property type="match status" value="1"/>
</dbReference>
<reference evidence="5" key="1">
    <citation type="submission" date="2020-08" db="EMBL/GenBank/DDBJ databases">
        <title>Plant Genome Project.</title>
        <authorList>
            <person name="Zhang R.-G."/>
        </authorList>
    </citation>
    <scope>NUCLEOTIDE SEQUENCE</scope>
    <source>
        <strain evidence="5">WSP0</strain>
        <tissue evidence="5">Leaf</tissue>
    </source>
</reference>
<keyword evidence="3" id="KW-0175">Coiled coil</keyword>
<organism evidence="5 6">
    <name type="scientific">Rhododendron griersonianum</name>
    <dbReference type="NCBI Taxonomy" id="479676"/>
    <lineage>
        <taxon>Eukaryota</taxon>
        <taxon>Viridiplantae</taxon>
        <taxon>Streptophyta</taxon>
        <taxon>Embryophyta</taxon>
        <taxon>Tracheophyta</taxon>
        <taxon>Spermatophyta</taxon>
        <taxon>Magnoliopsida</taxon>
        <taxon>eudicotyledons</taxon>
        <taxon>Gunneridae</taxon>
        <taxon>Pentapetalae</taxon>
        <taxon>asterids</taxon>
        <taxon>Ericales</taxon>
        <taxon>Ericaceae</taxon>
        <taxon>Ericoideae</taxon>
        <taxon>Rhodoreae</taxon>
        <taxon>Rhododendron</taxon>
    </lineage>
</organism>
<evidence type="ECO:0000256" key="1">
    <source>
        <dbReference type="ARBA" id="ARBA00006568"/>
    </source>
</evidence>
<dbReference type="GO" id="GO:0030246">
    <property type="term" value="F:carbohydrate binding"/>
    <property type="evidence" value="ECO:0007669"/>
    <property type="project" value="UniProtKB-KW"/>
</dbReference>
<dbReference type="Gene3D" id="2.100.10.30">
    <property type="entry name" value="Jacalin-like lectin domain"/>
    <property type="match status" value="1"/>
</dbReference>
<feature type="domain" description="Jacalin-type lectin" evidence="4">
    <location>
        <begin position="307"/>
        <end position="443"/>
    </location>
</feature>
<feature type="coiled-coil region" evidence="3">
    <location>
        <begin position="65"/>
        <end position="330"/>
    </location>
</feature>
<evidence type="ECO:0000313" key="6">
    <source>
        <dbReference type="Proteomes" id="UP000823749"/>
    </source>
</evidence>
<comment type="caution">
    <text evidence="5">The sequence shown here is derived from an EMBL/GenBank/DDBJ whole genome shotgun (WGS) entry which is preliminary data.</text>
</comment>
<dbReference type="PANTHER" id="PTHR47293:SF79">
    <property type="entry name" value="JACALIN-TYPE LECTIN DOMAIN-CONTAINING PROTEIN"/>
    <property type="match status" value="1"/>
</dbReference>
<protein>
    <recommendedName>
        <fullName evidence="4">Jacalin-type lectin domain-containing protein</fullName>
    </recommendedName>
</protein>
<dbReference type="SMART" id="SM00915">
    <property type="entry name" value="Jacalin"/>
    <property type="match status" value="1"/>
</dbReference>
<name>A0AAV6HWC9_9ERIC</name>
<dbReference type="EMBL" id="JACTNZ010000012">
    <property type="protein sequence ID" value="KAG5520548.1"/>
    <property type="molecule type" value="Genomic_DNA"/>
</dbReference>
<dbReference type="PANTHER" id="PTHR47293">
    <property type="entry name" value="JACALIN-RELATED LECTIN 3"/>
    <property type="match status" value="1"/>
</dbReference>
<accession>A0AAV6HWC9</accession>
<comment type="similarity">
    <text evidence="1">Belongs to the jacalin lectin family.</text>
</comment>
<dbReference type="AlphaFoldDB" id="A0AAV6HWC9"/>